<keyword evidence="2" id="KW-1185">Reference proteome</keyword>
<dbReference type="Pfam" id="PF05708">
    <property type="entry name" value="Peptidase_C92"/>
    <property type="match status" value="1"/>
</dbReference>
<dbReference type="InterPro" id="IPR024453">
    <property type="entry name" value="Peptidase_C92"/>
</dbReference>
<sequence>MKRVLTALLIIFVVGLAIVLYAFKEDRPPLRSGDVIFQTSMSPQCHAVRLATHSIFSHCGMIWKKGDKDYVLEAVQPVKITPLDEWIAHGEGKKYVIRRLKNADSVLTPTVLRKMEAEGKKMLGKSYDGYFEWSDDQIYCSELVWKIYKRAAGIEVGKLQRIRDFDLSSEPVKQVIRERYGDKLPENEIVISPQSIYESSLFVTVMSKYDKK</sequence>
<dbReference type="RefSeq" id="WP_106601683.1">
    <property type="nucleotide sequence ID" value="NZ_PYGK01000003.1"/>
</dbReference>
<gene>
    <name evidence="1" type="ORF">CLV42_103354</name>
</gene>
<dbReference type="AlphaFoldDB" id="A0A2P8GHD3"/>
<comment type="caution">
    <text evidence="1">The sequence shown here is derived from an EMBL/GenBank/DDBJ whole genome shotgun (WGS) entry which is preliminary data.</text>
</comment>
<dbReference type="Gene3D" id="3.90.1720.10">
    <property type="entry name" value="endopeptidase domain like (from Nostoc punctiforme)"/>
    <property type="match status" value="1"/>
</dbReference>
<dbReference type="SUPFAM" id="SSF54001">
    <property type="entry name" value="Cysteine proteinases"/>
    <property type="match status" value="1"/>
</dbReference>
<dbReference type="InterPro" id="IPR038765">
    <property type="entry name" value="Papain-like_cys_pep_sf"/>
</dbReference>
<organism evidence="1 2">
    <name type="scientific">Chitinophaga ginsengisoli</name>
    <dbReference type="NCBI Taxonomy" id="363837"/>
    <lineage>
        <taxon>Bacteria</taxon>
        <taxon>Pseudomonadati</taxon>
        <taxon>Bacteroidota</taxon>
        <taxon>Chitinophagia</taxon>
        <taxon>Chitinophagales</taxon>
        <taxon>Chitinophagaceae</taxon>
        <taxon>Chitinophaga</taxon>
    </lineage>
</organism>
<accession>A0A2P8GHD3</accession>
<proteinExistence type="predicted"/>
<dbReference type="EMBL" id="PYGK01000003">
    <property type="protein sequence ID" value="PSL33371.1"/>
    <property type="molecule type" value="Genomic_DNA"/>
</dbReference>
<evidence type="ECO:0000313" key="2">
    <source>
        <dbReference type="Proteomes" id="UP000240978"/>
    </source>
</evidence>
<dbReference type="OrthoDB" id="195541at2"/>
<evidence type="ECO:0000313" key="1">
    <source>
        <dbReference type="EMBL" id="PSL33371.1"/>
    </source>
</evidence>
<reference evidence="1 2" key="1">
    <citation type="submission" date="2018-03" db="EMBL/GenBank/DDBJ databases">
        <title>Genomic Encyclopedia of Archaeal and Bacterial Type Strains, Phase II (KMG-II): from individual species to whole genera.</title>
        <authorList>
            <person name="Goeker M."/>
        </authorList>
    </citation>
    <scope>NUCLEOTIDE SEQUENCE [LARGE SCALE GENOMIC DNA]</scope>
    <source>
        <strain evidence="1 2">DSM 18107</strain>
    </source>
</reference>
<name>A0A2P8GHD3_9BACT</name>
<dbReference type="Proteomes" id="UP000240978">
    <property type="component" value="Unassembled WGS sequence"/>
</dbReference>
<dbReference type="NCBIfam" id="NF007458">
    <property type="entry name" value="PRK10030.1"/>
    <property type="match status" value="1"/>
</dbReference>
<protein>
    <submittedName>
        <fullName evidence="1">Permuted papain-like amidase YaeF/Yiix C92 family enzyme</fullName>
    </submittedName>
</protein>